<evidence type="ECO:0000259" key="8">
    <source>
        <dbReference type="PROSITE" id="PS50304"/>
    </source>
</evidence>
<keyword evidence="10" id="KW-1185">Reference proteome</keyword>
<feature type="compositionally biased region" description="Basic residues" evidence="6">
    <location>
        <begin position="532"/>
        <end position="543"/>
    </location>
</feature>
<dbReference type="SUPFAM" id="SSF57845">
    <property type="entry name" value="B-box zinc-binding domain"/>
    <property type="match status" value="1"/>
</dbReference>
<dbReference type="Gene3D" id="3.30.160.60">
    <property type="entry name" value="Classic Zinc Finger"/>
    <property type="match status" value="1"/>
</dbReference>
<evidence type="ECO:0000256" key="4">
    <source>
        <dbReference type="PROSITE-ProRule" id="PRU00024"/>
    </source>
</evidence>
<feature type="domain" description="B box-type" evidence="7">
    <location>
        <begin position="282"/>
        <end position="322"/>
    </location>
</feature>
<dbReference type="CDD" id="cd19756">
    <property type="entry name" value="Bbox2"/>
    <property type="match status" value="1"/>
</dbReference>
<dbReference type="InterPro" id="IPR017907">
    <property type="entry name" value="Znf_RING_CS"/>
</dbReference>
<feature type="compositionally biased region" description="Low complexity" evidence="6">
    <location>
        <begin position="1576"/>
        <end position="1585"/>
    </location>
</feature>
<sequence>MSLPCNPQFLQNANSNGRVNNTVFIFHYISFFNFFLLQSNCFNSIDTTDPSIAFKLLKKSVRSEYVYKKTSNKMVNNTKNTKLFDRFFVANTLKNACRCPKCCNKYTYHYDKNIKDYHVKSNRPILLACGHNMCENCVYHNRHNLTCGTCLKPLPINQESTKQFTNFNVRDYFDMNFFLMGQLNNWRFHRKDGSGNNTLLMSAPNRSNLNLSLHDADASAASVIKCGECELVPSMGKCRICKCYYCKRCFDNVHKNSKILKLHTLQRFDKETTPHAELIRLTKSRFCKRHQRHCDRYCTKCDLVCCGECARQDHQHHHYRKLLDENEKLMDELHITLDNAQLARECLNKGQKDIKSIETQLEEYATKTLEEISNYYVQLHSFLQNEEKQIMDKFSEMCQQPQFMLREANIKLNESQETLNSIRCTLEKFQHSPPINFHLGHILPKYNQLIQQIPSNIHITKPQTNPFIFEIKHDIRPAIHNSIEYNYKDPKILIKIDTSFYDSNPSTINTTATSVPSTINITHNSSVSPKPKTNKKNNKKNKKNLNSNNDISMTNRAIVPNSNQDTGNLVHITNIKSPENFYIQNVNDIQPIRKLSHTYLLNAIANNIPKIIAEGYYYMAYHITDKQWYRGMLKKILPNDLYKIFLVDFGVSMEVSKDKLCDIEERHLKIPFAAIRCAIYDIMPLGKKWTEVENNLLLELLHNKPARISIIEKVNNEMLKIDLHTELSKSVHDTFLYTGLARERPGVHSFKLQSNLPIIKIEERIPKINIQAGEILQVTVLNVEGPEEFYVIKNDLIESKNELRSELNQYYHNNAAKLQQIYLGTVHMCCAVKIKDIWYRAVIEEIKDRGQLNIRLVDEGRREIINWRQAFVLNEQFRKKREFALACTLADIEPLQENKYVYTAAAIKDFKQMTTNPQLRMEVVAVTSKIYKVVLYICKKTLDINIGATLVKNKFGISTGESTQITEVLKTLKSNTNSQPFTIITNDDNLKTVAANAKPIKRTLVKVTHLINPGEFYIQLTNLIQGTKAFHQQIQENQAKKCGNKQPLTYETREWFENNHCLVYTKYNHSQSTQPLDGPLIDQFEWYRGVITKISYLPGKEPTFSVFLRDIGVTICSIYAQQLYSIDPQLDRVTNAVYCCHLACIEPAGGITWSQSSIDSFRHYVTTAETLSVSLHGKRNQEKNSLAIVLWSSKMETANPLAPCITKYSNINRNLVRKGLAHMVEPLDTKQQFDQIEEMELANGEITLEQWFKSFSDNVLLKELENSEKQPLHLSTVAGDVMESNEFYLDDHPLSMHLNEVNFKDTTGQRAPPAWFTSKVITKTLFSAYPTYIDFDCIVYLHEADDKNFLEKITKKLTETYGPIEPPSKDYRFAIDQACVVKYHVDSKYYRGIITADINAEREWTVQFIDYGNVETVEVKDLRPYAPFPNLPALASKYIIDGIKPKDGAVKFYVGELDQMHAMLVTKFISIRIHPSQLQNNIKRCNMYLGAIDVGNLIIERGLAEPDYRPFFDNSIVEKCPLVLSQLDGDLNAGSSHKSHKTRNPLPAAPVEDYAIFSQNNNMSIDCDNVEDDNNNDLSDNSEVSFPENDDDNQSDKFDHLNEMLERLSKNTNIDPLGKPSSKPTIETTRTTNKPPPPKKRMFNDKDYTKMMNVMMVYDNDDIVDNYQHEFDLDDHHDNDDEEDGDDDDIIELEQSFAMNYWHNTVEDMRLEEDEEIIEQLDRRALLSFEDQDIESDFDVFHPYETSTVFSHFSGIENFKPPQLPTAMHHFTCSIVSIITPTILQIFPDHAEFRYREVELQRSIKEVVKRCPPPLTKFEPSTLCLACYTKDKIWYRAIIRSYNPNAKTVDVLYVDYLNSETLPLKYVRQCPKDLLGWPLRTFRVRLHGIKLNPHIKENEVRLALHRLLNKRKLFGVVKKHPNYSSLVLGTTVNDSDLIEIALYESKEASLKGVTIYEPLIEKEYFQRF</sequence>
<keyword evidence="3" id="KW-0862">Zinc</keyword>
<evidence type="ECO:0008006" key="11">
    <source>
        <dbReference type="Google" id="ProtNLM"/>
    </source>
</evidence>
<dbReference type="GO" id="GO:0005737">
    <property type="term" value="C:cytoplasm"/>
    <property type="evidence" value="ECO:0007669"/>
    <property type="project" value="UniProtKB-ARBA"/>
</dbReference>
<dbReference type="Gene3D" id="2.40.50.90">
    <property type="match status" value="5"/>
</dbReference>
<evidence type="ECO:0000256" key="1">
    <source>
        <dbReference type="ARBA" id="ARBA00022723"/>
    </source>
</evidence>
<keyword evidence="1" id="KW-0479">Metal-binding</keyword>
<evidence type="ECO:0000313" key="9">
    <source>
        <dbReference type="EMBL" id="KNC23348.1"/>
    </source>
</evidence>
<dbReference type="PANTHER" id="PTHR16442:SF1">
    <property type="entry name" value="RING FINGER PROTEIN 17"/>
    <property type="match status" value="1"/>
</dbReference>
<keyword evidence="5" id="KW-0175">Coiled coil</keyword>
<dbReference type="Pfam" id="PF00567">
    <property type="entry name" value="TUDOR"/>
    <property type="match status" value="4"/>
</dbReference>
<organism evidence="9 10">
    <name type="scientific">Lucilia cuprina</name>
    <name type="common">Green bottle fly</name>
    <name type="synonym">Australian sheep blowfly</name>
    <dbReference type="NCBI Taxonomy" id="7375"/>
    <lineage>
        <taxon>Eukaryota</taxon>
        <taxon>Metazoa</taxon>
        <taxon>Ecdysozoa</taxon>
        <taxon>Arthropoda</taxon>
        <taxon>Hexapoda</taxon>
        <taxon>Insecta</taxon>
        <taxon>Pterygota</taxon>
        <taxon>Neoptera</taxon>
        <taxon>Endopterygota</taxon>
        <taxon>Diptera</taxon>
        <taxon>Brachycera</taxon>
        <taxon>Muscomorpha</taxon>
        <taxon>Oestroidea</taxon>
        <taxon>Calliphoridae</taxon>
        <taxon>Luciliinae</taxon>
        <taxon>Lucilia</taxon>
    </lineage>
</organism>
<comment type="caution">
    <text evidence="9">The sequence shown here is derived from an EMBL/GenBank/DDBJ whole genome shotgun (WGS) entry which is preliminary data.</text>
</comment>
<dbReference type="InterPro" id="IPR002999">
    <property type="entry name" value="Tudor"/>
</dbReference>
<feature type="domain" description="Tudor" evidence="8">
    <location>
        <begin position="611"/>
        <end position="670"/>
    </location>
</feature>
<feature type="region of interest" description="Disordered" evidence="6">
    <location>
        <begin position="1565"/>
        <end position="1597"/>
    </location>
</feature>
<feature type="domain" description="Tudor" evidence="8">
    <location>
        <begin position="1372"/>
        <end position="1432"/>
    </location>
</feature>
<dbReference type="OrthoDB" id="5800423at2759"/>
<dbReference type="CDD" id="cd19757">
    <property type="entry name" value="Bbox1"/>
    <property type="match status" value="1"/>
</dbReference>
<dbReference type="PROSITE" id="PS50119">
    <property type="entry name" value="ZF_BBOX"/>
    <property type="match status" value="1"/>
</dbReference>
<dbReference type="CDD" id="cd20379">
    <property type="entry name" value="Tudor_dTUD-like"/>
    <property type="match status" value="1"/>
</dbReference>
<evidence type="ECO:0000259" key="7">
    <source>
        <dbReference type="PROSITE" id="PS50119"/>
    </source>
</evidence>
<name>A0A0L0BTM1_LUCCU</name>
<dbReference type="GO" id="GO:0008270">
    <property type="term" value="F:zinc ion binding"/>
    <property type="evidence" value="ECO:0007669"/>
    <property type="project" value="UniProtKB-KW"/>
</dbReference>
<dbReference type="InterPro" id="IPR035437">
    <property type="entry name" value="SNase_OB-fold_sf"/>
</dbReference>
<keyword evidence="2 4" id="KW-0863">Zinc-finger</keyword>
<feature type="region of interest" description="Disordered" evidence="6">
    <location>
        <begin position="519"/>
        <end position="555"/>
    </location>
</feature>
<gene>
    <name evidence="9" type="ORF">FF38_09605</name>
</gene>
<dbReference type="SUPFAM" id="SSF63748">
    <property type="entry name" value="Tudor/PWWP/MBT"/>
    <property type="match status" value="4"/>
</dbReference>
<feature type="coiled-coil region" evidence="5">
    <location>
        <begin position="319"/>
        <end position="367"/>
    </location>
</feature>
<feature type="region of interest" description="Disordered" evidence="6">
    <location>
        <begin position="1609"/>
        <end position="1644"/>
    </location>
</feature>
<dbReference type="Proteomes" id="UP000037069">
    <property type="component" value="Unassembled WGS sequence"/>
</dbReference>
<dbReference type="InterPro" id="IPR000315">
    <property type="entry name" value="Znf_B-box"/>
</dbReference>
<dbReference type="EMBL" id="JRES01001362">
    <property type="protein sequence ID" value="KNC23348.1"/>
    <property type="molecule type" value="Genomic_DNA"/>
</dbReference>
<accession>A0A0L0BTM1</accession>
<evidence type="ECO:0000256" key="3">
    <source>
        <dbReference type="ARBA" id="ARBA00022833"/>
    </source>
</evidence>
<evidence type="ECO:0000256" key="6">
    <source>
        <dbReference type="SAM" id="MobiDB-lite"/>
    </source>
</evidence>
<evidence type="ECO:0000256" key="5">
    <source>
        <dbReference type="SAM" id="Coils"/>
    </source>
</evidence>
<proteinExistence type="predicted"/>
<reference evidence="9 10" key="1">
    <citation type="journal article" date="2015" name="Nat. Commun.">
        <title>Lucilia cuprina genome unlocks parasitic fly biology to underpin future interventions.</title>
        <authorList>
            <person name="Anstead C.A."/>
            <person name="Korhonen P.K."/>
            <person name="Young N.D."/>
            <person name="Hall R.S."/>
            <person name="Jex A.R."/>
            <person name="Murali S.C."/>
            <person name="Hughes D.S."/>
            <person name="Lee S.F."/>
            <person name="Perry T."/>
            <person name="Stroehlein A.J."/>
            <person name="Ansell B.R."/>
            <person name="Breugelmans B."/>
            <person name="Hofmann A."/>
            <person name="Qu J."/>
            <person name="Dugan S."/>
            <person name="Lee S.L."/>
            <person name="Chao H."/>
            <person name="Dinh H."/>
            <person name="Han Y."/>
            <person name="Doddapaneni H.V."/>
            <person name="Worley K.C."/>
            <person name="Muzny D.M."/>
            <person name="Ioannidis P."/>
            <person name="Waterhouse R.M."/>
            <person name="Zdobnov E.M."/>
            <person name="James P.J."/>
            <person name="Bagnall N.H."/>
            <person name="Kotze A.C."/>
            <person name="Gibbs R.A."/>
            <person name="Richards S."/>
            <person name="Batterham P."/>
            <person name="Gasser R.B."/>
        </authorList>
    </citation>
    <scope>NUCLEOTIDE SEQUENCE [LARGE SCALE GENOMIC DNA]</scope>
    <source>
        <strain evidence="9 10">LS</strain>
        <tissue evidence="9">Full body</tissue>
    </source>
</reference>
<dbReference type="SMART" id="SM00333">
    <property type="entry name" value="TUDOR"/>
    <property type="match status" value="4"/>
</dbReference>
<dbReference type="OMA" id="ARVHYPL"/>
<protein>
    <recommendedName>
        <fullName evidence="11">RING finger protein 17</fullName>
    </recommendedName>
</protein>
<feature type="domain" description="Tudor" evidence="8">
    <location>
        <begin position="1817"/>
        <end position="1877"/>
    </location>
</feature>
<dbReference type="STRING" id="7375.A0A0L0BTM1"/>
<dbReference type="PROSITE" id="PS50304">
    <property type="entry name" value="TUDOR"/>
    <property type="match status" value="3"/>
</dbReference>
<evidence type="ECO:0000313" key="10">
    <source>
        <dbReference type="Proteomes" id="UP000037069"/>
    </source>
</evidence>
<dbReference type="PANTHER" id="PTHR16442">
    <property type="entry name" value="RING FINGER PROTEIN 17"/>
    <property type="match status" value="1"/>
</dbReference>
<dbReference type="Gene3D" id="2.30.30.140">
    <property type="match status" value="5"/>
</dbReference>
<evidence type="ECO:0000256" key="2">
    <source>
        <dbReference type="ARBA" id="ARBA00022771"/>
    </source>
</evidence>
<dbReference type="PROSITE" id="PS00518">
    <property type="entry name" value="ZF_RING_1"/>
    <property type="match status" value="1"/>
</dbReference>